<dbReference type="Ensembl" id="ENSPMRT00000029676.1">
    <property type="protein sequence ID" value="ENSPMRP00000027977.1"/>
    <property type="gene ID" value="ENSPMRG00000018055.1"/>
</dbReference>
<name>A0A670JZ23_PODMU</name>
<reference evidence="1" key="3">
    <citation type="submission" date="2025-09" db="UniProtKB">
        <authorList>
            <consortium name="Ensembl"/>
        </authorList>
    </citation>
    <scope>IDENTIFICATION</scope>
</reference>
<reference evidence="1 2" key="1">
    <citation type="journal article" date="2019" name="Proc. Natl. Acad. Sci. U.S.A.">
        <title>Regulatory changes in pterin and carotenoid genes underlie balanced color polymorphisms in the wall lizard.</title>
        <authorList>
            <person name="Andrade P."/>
            <person name="Pinho C."/>
            <person name="Perez I de Lanuza G."/>
            <person name="Afonso S."/>
            <person name="Brejcha J."/>
            <person name="Rubin C.J."/>
            <person name="Wallerman O."/>
            <person name="Pereira P."/>
            <person name="Sabatino S.J."/>
            <person name="Bellati A."/>
            <person name="Pellitteri-Rosa D."/>
            <person name="Bosakova Z."/>
            <person name="Bunikis I."/>
            <person name="Carretero M.A."/>
            <person name="Feiner N."/>
            <person name="Marsik P."/>
            <person name="Pauperio F."/>
            <person name="Salvi D."/>
            <person name="Soler L."/>
            <person name="While G.M."/>
            <person name="Uller T."/>
            <person name="Font E."/>
            <person name="Andersson L."/>
            <person name="Carneiro M."/>
        </authorList>
    </citation>
    <scope>NUCLEOTIDE SEQUENCE</scope>
</reference>
<dbReference type="Proteomes" id="UP000472272">
    <property type="component" value="Chromosome 16"/>
</dbReference>
<organism evidence="1 2">
    <name type="scientific">Podarcis muralis</name>
    <name type="common">Wall lizard</name>
    <name type="synonym">Lacerta muralis</name>
    <dbReference type="NCBI Taxonomy" id="64176"/>
    <lineage>
        <taxon>Eukaryota</taxon>
        <taxon>Metazoa</taxon>
        <taxon>Chordata</taxon>
        <taxon>Craniata</taxon>
        <taxon>Vertebrata</taxon>
        <taxon>Euteleostomi</taxon>
        <taxon>Lepidosauria</taxon>
        <taxon>Squamata</taxon>
        <taxon>Bifurcata</taxon>
        <taxon>Unidentata</taxon>
        <taxon>Episquamata</taxon>
        <taxon>Laterata</taxon>
        <taxon>Lacertibaenia</taxon>
        <taxon>Lacertidae</taxon>
        <taxon>Podarcis</taxon>
    </lineage>
</organism>
<proteinExistence type="predicted"/>
<dbReference type="SUPFAM" id="SSF54001">
    <property type="entry name" value="Cysteine proteinases"/>
    <property type="match status" value="1"/>
</dbReference>
<protein>
    <submittedName>
        <fullName evidence="1">Uncharacterized protein</fullName>
    </submittedName>
</protein>
<evidence type="ECO:0000313" key="1">
    <source>
        <dbReference type="Ensembl" id="ENSPMRP00000027977.1"/>
    </source>
</evidence>
<evidence type="ECO:0000313" key="2">
    <source>
        <dbReference type="Proteomes" id="UP000472272"/>
    </source>
</evidence>
<dbReference type="InterPro" id="IPR038765">
    <property type="entry name" value="Papain-like_cys_pep_sf"/>
</dbReference>
<dbReference type="AlphaFoldDB" id="A0A670JZ23"/>
<reference evidence="1" key="2">
    <citation type="submission" date="2025-08" db="UniProtKB">
        <authorList>
            <consortium name="Ensembl"/>
        </authorList>
    </citation>
    <scope>IDENTIFICATION</scope>
</reference>
<keyword evidence="2" id="KW-1185">Reference proteome</keyword>
<accession>A0A670JZ23</accession>
<sequence length="49" mass="5642">MPSRLKFFRGQRYQHLKKRCLQQQSLFEDPEFPATNASSSTAETLCPAP</sequence>